<name>A0A0D2G566_9EURO</name>
<dbReference type="HOGENOM" id="CLU_1740285_0_0_1"/>
<evidence type="ECO:0000313" key="1">
    <source>
        <dbReference type="EMBL" id="KIW67159.1"/>
    </source>
</evidence>
<keyword evidence="2" id="KW-1185">Reference proteome</keyword>
<dbReference type="EMBL" id="KN846959">
    <property type="protein sequence ID" value="KIW67159.1"/>
    <property type="molecule type" value="Genomic_DNA"/>
</dbReference>
<sequence length="150" mass="16253">MMIQDAVAGSPQSCLWPIIPQIRYFKAVSVSPASPATRTWNTSTVLQVTTGNQGNLRSRVSVRFNQFQHPDTAGTLTLRTRMAPLGLVVESLGEQVNTIFCASTYGVRKAVRTTGYYSPTCRCAIASGQDELVLLGTSETMAEQLPLIGQ</sequence>
<evidence type="ECO:0000313" key="2">
    <source>
        <dbReference type="Proteomes" id="UP000054266"/>
    </source>
</evidence>
<gene>
    <name evidence="1" type="ORF">PV04_06431</name>
</gene>
<dbReference type="Proteomes" id="UP000054266">
    <property type="component" value="Unassembled WGS sequence"/>
</dbReference>
<proteinExistence type="predicted"/>
<accession>A0A0D2G566</accession>
<reference evidence="1 2" key="1">
    <citation type="submission" date="2015-01" db="EMBL/GenBank/DDBJ databases">
        <title>The Genome Sequence of Capronia semiimmersa CBS27337.</title>
        <authorList>
            <consortium name="The Broad Institute Genomics Platform"/>
            <person name="Cuomo C."/>
            <person name="de Hoog S."/>
            <person name="Gorbushina A."/>
            <person name="Stielow B."/>
            <person name="Teixiera M."/>
            <person name="Abouelleil A."/>
            <person name="Chapman S.B."/>
            <person name="Priest M."/>
            <person name="Young S.K."/>
            <person name="Wortman J."/>
            <person name="Nusbaum C."/>
            <person name="Birren B."/>
        </authorList>
    </citation>
    <scope>NUCLEOTIDE SEQUENCE [LARGE SCALE GENOMIC DNA]</scope>
    <source>
        <strain evidence="1 2">CBS 27337</strain>
    </source>
</reference>
<dbReference type="AlphaFoldDB" id="A0A0D2G566"/>
<organism evidence="1 2">
    <name type="scientific">Phialophora macrospora</name>
    <dbReference type="NCBI Taxonomy" id="1851006"/>
    <lineage>
        <taxon>Eukaryota</taxon>
        <taxon>Fungi</taxon>
        <taxon>Dikarya</taxon>
        <taxon>Ascomycota</taxon>
        <taxon>Pezizomycotina</taxon>
        <taxon>Eurotiomycetes</taxon>
        <taxon>Chaetothyriomycetidae</taxon>
        <taxon>Chaetothyriales</taxon>
        <taxon>Herpotrichiellaceae</taxon>
        <taxon>Phialophora</taxon>
    </lineage>
</organism>
<protein>
    <submittedName>
        <fullName evidence="1">Uncharacterized protein</fullName>
    </submittedName>
</protein>